<dbReference type="InterPro" id="IPR011016">
    <property type="entry name" value="Znf_RING-CH"/>
</dbReference>
<evidence type="ECO:0000259" key="11">
    <source>
        <dbReference type="PROSITE" id="PS51292"/>
    </source>
</evidence>
<protein>
    <recommendedName>
        <fullName evidence="11">RING-CH-type domain-containing protein</fullName>
    </recommendedName>
</protein>
<evidence type="ECO:0000256" key="7">
    <source>
        <dbReference type="ARBA" id="ARBA00022833"/>
    </source>
</evidence>
<keyword evidence="4" id="KW-0479">Metal-binding</keyword>
<evidence type="ECO:0000256" key="10">
    <source>
        <dbReference type="SAM" id="Phobius"/>
    </source>
</evidence>
<dbReference type="InterPro" id="IPR013083">
    <property type="entry name" value="Znf_RING/FYVE/PHD"/>
</dbReference>
<dbReference type="CDD" id="cd16495">
    <property type="entry name" value="RING_CH-C4HC3_MARCH"/>
    <property type="match status" value="1"/>
</dbReference>
<dbReference type="SUPFAM" id="SSF57850">
    <property type="entry name" value="RING/U-box"/>
    <property type="match status" value="1"/>
</dbReference>
<evidence type="ECO:0000256" key="9">
    <source>
        <dbReference type="ARBA" id="ARBA00023136"/>
    </source>
</evidence>
<dbReference type="SMART" id="SM00744">
    <property type="entry name" value="RINGv"/>
    <property type="match status" value="1"/>
</dbReference>
<dbReference type="PANTHER" id="PTHR46065">
    <property type="entry name" value="E3 UBIQUITIN-PROTEIN LIGASE MARCH 2/3 FAMILY MEMBER"/>
    <property type="match status" value="1"/>
</dbReference>
<proteinExistence type="predicted"/>
<evidence type="ECO:0000256" key="2">
    <source>
        <dbReference type="ARBA" id="ARBA00022679"/>
    </source>
</evidence>
<keyword evidence="13" id="KW-1185">Reference proteome</keyword>
<evidence type="ECO:0000256" key="8">
    <source>
        <dbReference type="ARBA" id="ARBA00022989"/>
    </source>
</evidence>
<sequence>LNNGRSPIDLVYSEMNTNTDDEISCRICRDESGPLVTPCMCAGSMAFVHSPCLETWVQTRNCTMCEVCKVEYSRASSELRPINEWKAPTPLSSSLDDTIDFYCAILWVIFMIRTVYVTITSGMGAVPLLVGQVLGNGAVYLLWWTSFWLNFLYYGIISILLAERWLTLNTRFVFTNRSHPPITAPVSSRIKTARAHSFSRSLSKLVKVQ</sequence>
<dbReference type="AlphaFoldDB" id="A0AAN4Z9J8"/>
<keyword evidence="3 10" id="KW-0812">Transmembrane</keyword>
<dbReference type="PROSITE" id="PS51292">
    <property type="entry name" value="ZF_RING_CH"/>
    <property type="match status" value="1"/>
</dbReference>
<dbReference type="EMBL" id="BTRK01000002">
    <property type="protein sequence ID" value="GMR37028.1"/>
    <property type="molecule type" value="Genomic_DNA"/>
</dbReference>
<gene>
    <name evidence="12" type="ORF">PMAYCL1PPCAC_07223</name>
</gene>
<reference evidence="13" key="1">
    <citation type="submission" date="2022-10" db="EMBL/GenBank/DDBJ databases">
        <title>Genome assembly of Pristionchus species.</title>
        <authorList>
            <person name="Yoshida K."/>
            <person name="Sommer R.J."/>
        </authorList>
    </citation>
    <scope>NUCLEOTIDE SEQUENCE [LARGE SCALE GENOMIC DNA]</scope>
    <source>
        <strain evidence="13">RS5460</strain>
    </source>
</reference>
<dbReference type="GO" id="GO:0008270">
    <property type="term" value="F:zinc ion binding"/>
    <property type="evidence" value="ECO:0007669"/>
    <property type="project" value="UniProtKB-KW"/>
</dbReference>
<dbReference type="GO" id="GO:0004842">
    <property type="term" value="F:ubiquitin-protein transferase activity"/>
    <property type="evidence" value="ECO:0007669"/>
    <property type="project" value="TreeGrafter"/>
</dbReference>
<keyword evidence="9 10" id="KW-0472">Membrane</keyword>
<feature type="domain" description="RING-CH-type" evidence="11">
    <location>
        <begin position="17"/>
        <end position="75"/>
    </location>
</feature>
<dbReference type="PANTHER" id="PTHR46065:SF5">
    <property type="entry name" value="RING-CH-TYPE DOMAIN-CONTAINING PROTEIN"/>
    <property type="match status" value="1"/>
</dbReference>
<evidence type="ECO:0000256" key="1">
    <source>
        <dbReference type="ARBA" id="ARBA00004141"/>
    </source>
</evidence>
<evidence type="ECO:0000256" key="6">
    <source>
        <dbReference type="ARBA" id="ARBA00022786"/>
    </source>
</evidence>
<dbReference type="Gene3D" id="3.30.40.10">
    <property type="entry name" value="Zinc/RING finger domain, C3HC4 (zinc finger)"/>
    <property type="match status" value="1"/>
</dbReference>
<dbReference type="GO" id="GO:0016567">
    <property type="term" value="P:protein ubiquitination"/>
    <property type="evidence" value="ECO:0007669"/>
    <property type="project" value="TreeGrafter"/>
</dbReference>
<evidence type="ECO:0000313" key="12">
    <source>
        <dbReference type="EMBL" id="GMR37028.1"/>
    </source>
</evidence>
<keyword evidence="2" id="KW-0808">Transferase</keyword>
<feature type="non-terminal residue" evidence="12">
    <location>
        <position position="1"/>
    </location>
</feature>
<feature type="transmembrane region" description="Helical" evidence="10">
    <location>
        <begin position="139"/>
        <end position="162"/>
    </location>
</feature>
<evidence type="ECO:0000313" key="13">
    <source>
        <dbReference type="Proteomes" id="UP001328107"/>
    </source>
</evidence>
<feature type="transmembrane region" description="Helical" evidence="10">
    <location>
        <begin position="101"/>
        <end position="119"/>
    </location>
</feature>
<keyword evidence="7" id="KW-0862">Zinc</keyword>
<comment type="caution">
    <text evidence="12">The sequence shown here is derived from an EMBL/GenBank/DDBJ whole genome shotgun (WGS) entry which is preliminary data.</text>
</comment>
<evidence type="ECO:0000256" key="3">
    <source>
        <dbReference type="ARBA" id="ARBA00022692"/>
    </source>
</evidence>
<dbReference type="Pfam" id="PF12906">
    <property type="entry name" value="RINGv"/>
    <property type="match status" value="1"/>
</dbReference>
<keyword evidence="5" id="KW-0863">Zinc-finger</keyword>
<evidence type="ECO:0000256" key="5">
    <source>
        <dbReference type="ARBA" id="ARBA00022771"/>
    </source>
</evidence>
<dbReference type="GO" id="GO:0016020">
    <property type="term" value="C:membrane"/>
    <property type="evidence" value="ECO:0007669"/>
    <property type="project" value="UniProtKB-SubCell"/>
</dbReference>
<dbReference type="Proteomes" id="UP001328107">
    <property type="component" value="Unassembled WGS sequence"/>
</dbReference>
<keyword evidence="8 10" id="KW-1133">Transmembrane helix</keyword>
<organism evidence="12 13">
    <name type="scientific">Pristionchus mayeri</name>
    <dbReference type="NCBI Taxonomy" id="1317129"/>
    <lineage>
        <taxon>Eukaryota</taxon>
        <taxon>Metazoa</taxon>
        <taxon>Ecdysozoa</taxon>
        <taxon>Nematoda</taxon>
        <taxon>Chromadorea</taxon>
        <taxon>Rhabditida</taxon>
        <taxon>Rhabditina</taxon>
        <taxon>Diplogasteromorpha</taxon>
        <taxon>Diplogasteroidea</taxon>
        <taxon>Neodiplogasteridae</taxon>
        <taxon>Pristionchus</taxon>
    </lineage>
</organism>
<accession>A0AAN4Z9J8</accession>
<name>A0AAN4Z9J8_9BILA</name>
<comment type="subcellular location">
    <subcellularLocation>
        <location evidence="1">Membrane</location>
        <topology evidence="1">Multi-pass membrane protein</topology>
    </subcellularLocation>
</comment>
<evidence type="ECO:0000256" key="4">
    <source>
        <dbReference type="ARBA" id="ARBA00022723"/>
    </source>
</evidence>
<keyword evidence="6" id="KW-0833">Ubl conjugation pathway</keyword>